<dbReference type="EMBL" id="CP016761">
    <property type="protein sequence ID" value="ANX13337.1"/>
    <property type="molecule type" value="Genomic_DNA"/>
</dbReference>
<reference evidence="1 2" key="1">
    <citation type="submission" date="2016-08" db="EMBL/GenBank/DDBJ databases">
        <title>Complete genome sequence of Fictibacillus arsenicus G25-54, a strain with toxicity to nematodes and a potential arsenic-resistance activity.</title>
        <authorList>
            <person name="Zheng Z."/>
        </authorList>
    </citation>
    <scope>NUCLEOTIDE SEQUENCE [LARGE SCALE GENOMIC DNA]</scope>
    <source>
        <strain evidence="1 2">G25-54</strain>
    </source>
</reference>
<keyword evidence="2" id="KW-1185">Reference proteome</keyword>
<dbReference type="RefSeq" id="WP_066292000.1">
    <property type="nucleotide sequence ID" value="NZ_CP016761.1"/>
</dbReference>
<protein>
    <recommendedName>
        <fullName evidence="3">EF-hand domain-containing protein</fullName>
    </recommendedName>
</protein>
<dbReference type="PROSITE" id="PS00018">
    <property type="entry name" value="EF_HAND_1"/>
    <property type="match status" value="1"/>
</dbReference>
<proteinExistence type="predicted"/>
<evidence type="ECO:0008006" key="3">
    <source>
        <dbReference type="Google" id="ProtNLM"/>
    </source>
</evidence>
<dbReference type="KEGG" id="far:ABE41_015115"/>
<dbReference type="Proteomes" id="UP000077412">
    <property type="component" value="Chromosome"/>
</dbReference>
<accession>A0A1B1Z795</accession>
<evidence type="ECO:0000313" key="2">
    <source>
        <dbReference type="Proteomes" id="UP000077412"/>
    </source>
</evidence>
<organism evidence="1 2">
    <name type="scientific">Fictibacillus arsenicus</name>
    <dbReference type="NCBI Taxonomy" id="255247"/>
    <lineage>
        <taxon>Bacteria</taxon>
        <taxon>Bacillati</taxon>
        <taxon>Bacillota</taxon>
        <taxon>Bacilli</taxon>
        <taxon>Bacillales</taxon>
        <taxon>Fictibacillaceae</taxon>
        <taxon>Fictibacillus</taxon>
    </lineage>
</organism>
<dbReference type="InterPro" id="IPR018247">
    <property type="entry name" value="EF_Hand_1_Ca_BS"/>
</dbReference>
<dbReference type="AlphaFoldDB" id="A0A1B1Z795"/>
<sequence>MERKDKNKEECWLRTKTSAAAALHGAIKYTDKKHLNLVDVMGISGHAFRINIDPKEINVAGPTAIPGGYLLRKNLCNLGFTSNLADSLTPVQPKKLEETIELIQESVDRGIPAIVFDMFIPEFGLIYGYDDDKKVFYAKDCSKDGEVTYEDFADVNGVLYTTTIGESLPHSKYEMLRMSLDTILDHAHGREWQHVLEGKYKIGLKAYDAWIDVLEKGNADPHGNAFNALVVSDAREFAMKYLHDLTIKWDGANIVERGVRKLASDALKQYAIVVDALVELRELFPFPHGGDPSKEENASIAVNLISKAKDAETEGVKCLETLHNFMKNYYAEKWVN</sequence>
<gene>
    <name evidence="1" type="ORF">ABE41_015115</name>
</gene>
<evidence type="ECO:0000313" key="1">
    <source>
        <dbReference type="EMBL" id="ANX13337.1"/>
    </source>
</evidence>
<dbReference type="STRING" id="255247.ABE41_015115"/>
<name>A0A1B1Z795_9BACL</name>
<dbReference type="OrthoDB" id="2960956at2"/>